<organism evidence="3 4">
    <name type="scientific">Candidatus Nitrosocaldus cavascurensis</name>
    <dbReference type="NCBI Taxonomy" id="2058097"/>
    <lineage>
        <taxon>Archaea</taxon>
        <taxon>Nitrososphaerota</taxon>
        <taxon>Nitrososphaeria</taxon>
        <taxon>Candidatus Nitrosocaldales</taxon>
        <taxon>Candidatus Nitrosocaldaceae</taxon>
        <taxon>Candidatus Nitrosocaldus</taxon>
    </lineage>
</organism>
<feature type="domain" description="YNCE-like beta-propeller" evidence="2">
    <location>
        <begin position="341"/>
        <end position="426"/>
    </location>
</feature>
<reference evidence="4" key="1">
    <citation type="submission" date="2018-01" db="EMBL/GenBank/DDBJ databases">
        <authorList>
            <person name="Kerou L M."/>
        </authorList>
    </citation>
    <scope>NUCLEOTIDE SEQUENCE [LARGE SCALE GENOMIC DNA]</scope>
    <source>
        <strain evidence="4">SCU2</strain>
    </source>
</reference>
<name>A0A2K5APS5_9ARCH</name>
<gene>
    <name evidence="3" type="ORF">NCAV_0415</name>
</gene>
<dbReference type="AlphaFoldDB" id="A0A2K5APS5"/>
<dbReference type="InterPro" id="IPR011045">
    <property type="entry name" value="N2O_reductase_N"/>
</dbReference>
<protein>
    <recommendedName>
        <fullName evidence="2">YNCE-like beta-propeller domain-containing protein</fullName>
    </recommendedName>
</protein>
<dbReference type="Pfam" id="PF21783">
    <property type="entry name" value="YNCE"/>
    <property type="match status" value="1"/>
</dbReference>
<dbReference type="PANTHER" id="PTHR47197:SF3">
    <property type="entry name" value="DIHYDRO-HEME D1 DEHYDROGENASE"/>
    <property type="match status" value="1"/>
</dbReference>
<sequence>MNKTVLGAIIAAVAVFGFLIAPISLQNVDAARIKRSIETKQLTSDFESFGVGHEQHQIAVVLPPQENVVYSGRLTFKADKSIDVAILHPKGTFPGAIPWKGQGPLEGAEADLEVYLDVGSEGSWAFNNAIAVAIHNAKGEQFNATVTVYYQARAVSGELPQPQVEMPRTIVVSEFVPWFVPSALQIEPGTSVQWDASEAASVHTITVVTRITDLQLNMDKEFTAKTLAILNPGDRSQVWKPDAGVYVYVCAIHPYMVGVISVGVPYNAITQDSDPANDITTQKFASWIWGPGPWERPASILPKPTTPGVGEVWVDAQFDSMKDKYLGTLLGKFAKPWPGSINVIDATTWERKAKIGQGLNNPHNLWESADGKFVVQTNWHDNYLTVIDAEKHEIFKNYITTGMDPAHIAVTPDNKWVVTGINAGSEFQVFDASKMFDPNVKAEDIKPEFSIRASVPLAGPHGFWLTPDGLIAGPYHMANHIAVLSLNERKEMHKPINPAQLDDPASPGKKLGAGIPIASYIGPEINGHRYWVTAFVMLEHDRLLQGRLLIYDIGEKVGGPSNPTLVKVLKVNGTPIQSPITPDGRYVISANSGGLFVIDDEKHAKPAITVVKLDYEDPSKIDVALVIPGYAGTHGVSYGYKQGGGLYAYVTAKFAPVLRVIDVEKIEEAIEKNDPMIAVAGDVDLGDSWGGMGVIAIPNANWYPTLDENPAKGRFQ</sequence>
<dbReference type="SUPFAM" id="SSF49503">
    <property type="entry name" value="Cupredoxins"/>
    <property type="match status" value="1"/>
</dbReference>
<dbReference type="RefSeq" id="WP_148695119.1">
    <property type="nucleotide sequence ID" value="NZ_LT981265.1"/>
</dbReference>
<evidence type="ECO:0000256" key="1">
    <source>
        <dbReference type="ARBA" id="ARBA00022729"/>
    </source>
</evidence>
<evidence type="ECO:0000313" key="3">
    <source>
        <dbReference type="EMBL" id="SPC33609.1"/>
    </source>
</evidence>
<dbReference type="InterPro" id="IPR051200">
    <property type="entry name" value="Host-pathogen_enzymatic-act"/>
</dbReference>
<proteinExistence type="predicted"/>
<dbReference type="InterPro" id="IPR008972">
    <property type="entry name" value="Cupredoxin"/>
</dbReference>
<dbReference type="Proteomes" id="UP000236248">
    <property type="component" value="Chromosome NCAV"/>
</dbReference>
<dbReference type="InterPro" id="IPR048433">
    <property type="entry name" value="YNCE-like_beta-prop"/>
</dbReference>
<dbReference type="GeneID" id="41594512"/>
<dbReference type="SUPFAM" id="SSF50974">
    <property type="entry name" value="Nitrous oxide reductase, N-terminal domain"/>
    <property type="match status" value="1"/>
</dbReference>
<dbReference type="KEGG" id="ncv:NCAV_0415"/>
<dbReference type="PANTHER" id="PTHR47197">
    <property type="entry name" value="PROTEIN NIRF"/>
    <property type="match status" value="1"/>
</dbReference>
<evidence type="ECO:0000259" key="2">
    <source>
        <dbReference type="Pfam" id="PF21783"/>
    </source>
</evidence>
<evidence type="ECO:0000313" key="4">
    <source>
        <dbReference type="Proteomes" id="UP000236248"/>
    </source>
</evidence>
<keyword evidence="4" id="KW-1185">Reference proteome</keyword>
<accession>A0A2K5APS5</accession>
<dbReference type="Gene3D" id="2.60.40.420">
    <property type="entry name" value="Cupredoxins - blue copper proteins"/>
    <property type="match status" value="1"/>
</dbReference>
<dbReference type="InterPro" id="IPR015943">
    <property type="entry name" value="WD40/YVTN_repeat-like_dom_sf"/>
</dbReference>
<keyword evidence="1" id="KW-0732">Signal</keyword>
<dbReference type="EMBL" id="LT981265">
    <property type="protein sequence ID" value="SPC33609.1"/>
    <property type="molecule type" value="Genomic_DNA"/>
</dbReference>
<dbReference type="Gene3D" id="2.130.10.10">
    <property type="entry name" value="YVTN repeat-like/Quinoprotein amine dehydrogenase"/>
    <property type="match status" value="1"/>
</dbReference>